<dbReference type="InterPro" id="IPR008266">
    <property type="entry name" value="Tyr_kinase_AS"/>
</dbReference>
<keyword evidence="6" id="KW-0808">Transferase</keyword>
<gene>
    <name evidence="6" type="ORF">VM1G_07342</name>
</gene>
<dbReference type="PANTHER" id="PTHR38248">
    <property type="entry name" value="FUNK1 6"/>
    <property type="match status" value="1"/>
</dbReference>
<keyword evidence="7" id="KW-1185">Reference proteome</keyword>
<reference evidence="6" key="1">
    <citation type="submission" date="2014-12" db="EMBL/GenBank/DDBJ databases">
        <title>Genome Sequence of Valsa Canker Pathogens Uncovers a Specific Adaption of Colonization on Woody Bark.</title>
        <authorList>
            <person name="Yin Z."/>
            <person name="Liu H."/>
            <person name="Gao X."/>
            <person name="Li Z."/>
            <person name="Song N."/>
            <person name="Ke X."/>
            <person name="Dai Q."/>
            <person name="Wu Y."/>
            <person name="Sun Y."/>
            <person name="Xu J.-R."/>
            <person name="Kang Z.K."/>
            <person name="Wang L."/>
            <person name="Huang L."/>
        </authorList>
    </citation>
    <scope>NUCLEOTIDE SEQUENCE [LARGE SCALE GENOMIC DNA]</scope>
    <source>
        <strain evidence="6">03-8</strain>
    </source>
</reference>
<evidence type="ECO:0000256" key="4">
    <source>
        <dbReference type="SAM" id="MobiDB-lite"/>
    </source>
</evidence>
<evidence type="ECO:0000259" key="5">
    <source>
        <dbReference type="Pfam" id="PF17667"/>
    </source>
</evidence>
<accession>A0A194W6M3</accession>
<sequence>MDAPQIIQSFPIGTHLDTLHGDLSRLVQKHGSLDSVNRTDVQVVTIQIASSLLGHPAAERLPSTSGRTNLRDNILRLIHSISTNFDFSRVKPLLAVVLKRDSDQELWDQVYKVVTESTPTPQSTPQLPPGLASQTPRTRSTGYVQNSSQHRTDTDSLLKEELGALYGDVPDFYNAFFGRIPGLQAAADAIFEECQQGASPNYQNGKWVDWPEDAGQDDVLEWLKSFCAKLGDMAKGHGLTTTRQILPLGNKYVESATPAKRKPDVAFVDILQAQSPYELSFSQIHILGELKSNAKADTAAQAWFDIARYAKEVFASQDDRRFILAFTLCGSRARVWEFDRAGCIGSVPFDVHGSHLVLTFLGFLTMGRADIGYDPTIRTTDSGEQFIEITRNSKQERLFLQSTISRVPCLVGRATTCWKAYNENHPDTILVIKDSWQYPEREEEGDLLREASARGVTNVAKYYHHETVQVDGRDDNTLHIRNNLDLSRSLNPWPLRSPGVSRGRSALAAHLRRSEQSRPVTLAEEPGGSSTVSRKRGSSPNNAQLPPSKRSHSVSLADGTKARVHRRVILCDYGIPIYLASSRKIMLAALESCVRGHRSLLDANLLHRDISMNNLMISEEDPAHSSFLIDLDLAVDMRRADTSGSKGVTGTPAFTAIGALDGEPHTFIHDLESFFWVLFWICIHYPPISTGQDIVIRHFERWNYMRPRELALEKQGLLADRFFLPLITQYFTPSYQALIPWELYKNRAIPTTAPAPITIAI</sequence>
<evidence type="ECO:0000256" key="2">
    <source>
        <dbReference type="ARBA" id="ARBA00047899"/>
    </source>
</evidence>
<evidence type="ECO:0000313" key="6">
    <source>
        <dbReference type="EMBL" id="KUI71725.1"/>
    </source>
</evidence>
<dbReference type="Pfam" id="PF17667">
    <property type="entry name" value="Pkinase_fungal"/>
    <property type="match status" value="1"/>
</dbReference>
<name>A0A194W6M3_CYTMA</name>
<feature type="region of interest" description="Disordered" evidence="4">
    <location>
        <begin position="511"/>
        <end position="558"/>
    </location>
</feature>
<dbReference type="GO" id="GO:0004674">
    <property type="term" value="F:protein serine/threonine kinase activity"/>
    <property type="evidence" value="ECO:0007669"/>
    <property type="project" value="UniProtKB-EC"/>
</dbReference>
<dbReference type="PROSITE" id="PS00109">
    <property type="entry name" value="PROTEIN_KINASE_TYR"/>
    <property type="match status" value="1"/>
</dbReference>
<proteinExistence type="predicted"/>
<comment type="catalytic activity">
    <reaction evidence="3">
        <text>L-seryl-[protein] + ATP = O-phospho-L-seryl-[protein] + ADP + H(+)</text>
        <dbReference type="Rhea" id="RHEA:17989"/>
        <dbReference type="Rhea" id="RHEA-COMP:9863"/>
        <dbReference type="Rhea" id="RHEA-COMP:11604"/>
        <dbReference type="ChEBI" id="CHEBI:15378"/>
        <dbReference type="ChEBI" id="CHEBI:29999"/>
        <dbReference type="ChEBI" id="CHEBI:30616"/>
        <dbReference type="ChEBI" id="CHEBI:83421"/>
        <dbReference type="ChEBI" id="CHEBI:456216"/>
        <dbReference type="EC" id="2.7.11.1"/>
    </reaction>
</comment>
<comment type="catalytic activity">
    <reaction evidence="2">
        <text>L-threonyl-[protein] + ATP = O-phospho-L-threonyl-[protein] + ADP + H(+)</text>
        <dbReference type="Rhea" id="RHEA:46608"/>
        <dbReference type="Rhea" id="RHEA-COMP:11060"/>
        <dbReference type="Rhea" id="RHEA-COMP:11605"/>
        <dbReference type="ChEBI" id="CHEBI:15378"/>
        <dbReference type="ChEBI" id="CHEBI:30013"/>
        <dbReference type="ChEBI" id="CHEBI:30616"/>
        <dbReference type="ChEBI" id="CHEBI:61977"/>
        <dbReference type="ChEBI" id="CHEBI:456216"/>
        <dbReference type="EC" id="2.7.11.1"/>
    </reaction>
</comment>
<feature type="domain" description="Fungal-type protein kinase" evidence="5">
    <location>
        <begin position="262"/>
        <end position="682"/>
    </location>
</feature>
<feature type="region of interest" description="Disordered" evidence="4">
    <location>
        <begin position="117"/>
        <end position="154"/>
    </location>
</feature>
<evidence type="ECO:0000256" key="3">
    <source>
        <dbReference type="ARBA" id="ARBA00048679"/>
    </source>
</evidence>
<dbReference type="OrthoDB" id="5584477at2759"/>
<evidence type="ECO:0000256" key="1">
    <source>
        <dbReference type="ARBA" id="ARBA00012513"/>
    </source>
</evidence>
<organism evidence="6 7">
    <name type="scientific">Cytospora mali</name>
    <name type="common">Apple Valsa canker fungus</name>
    <name type="synonym">Valsa mali</name>
    <dbReference type="NCBI Taxonomy" id="578113"/>
    <lineage>
        <taxon>Eukaryota</taxon>
        <taxon>Fungi</taxon>
        <taxon>Dikarya</taxon>
        <taxon>Ascomycota</taxon>
        <taxon>Pezizomycotina</taxon>
        <taxon>Sordariomycetes</taxon>
        <taxon>Sordariomycetidae</taxon>
        <taxon>Diaporthales</taxon>
        <taxon>Cytosporaceae</taxon>
        <taxon>Cytospora</taxon>
    </lineage>
</organism>
<keyword evidence="6" id="KW-0418">Kinase</keyword>
<evidence type="ECO:0000313" key="7">
    <source>
        <dbReference type="Proteomes" id="UP000078559"/>
    </source>
</evidence>
<dbReference type="PANTHER" id="PTHR38248:SF2">
    <property type="entry name" value="FUNK1 11"/>
    <property type="match status" value="1"/>
</dbReference>
<protein>
    <recommendedName>
        <fullName evidence="1">non-specific serine/threonine protein kinase</fullName>
        <ecNumber evidence="1">2.7.11.1</ecNumber>
    </recommendedName>
</protein>
<feature type="compositionally biased region" description="Polar residues" evidence="4">
    <location>
        <begin position="132"/>
        <end position="149"/>
    </location>
</feature>
<dbReference type="SUPFAM" id="SSF56112">
    <property type="entry name" value="Protein kinase-like (PK-like)"/>
    <property type="match status" value="1"/>
</dbReference>
<dbReference type="AlphaFoldDB" id="A0A194W6M3"/>
<dbReference type="Proteomes" id="UP000078559">
    <property type="component" value="Chromosome 7"/>
</dbReference>
<dbReference type="Gene3D" id="1.10.510.10">
    <property type="entry name" value="Transferase(Phosphotransferase) domain 1"/>
    <property type="match status" value="1"/>
</dbReference>
<dbReference type="InterPro" id="IPR011009">
    <property type="entry name" value="Kinase-like_dom_sf"/>
</dbReference>
<dbReference type="InterPro" id="IPR040976">
    <property type="entry name" value="Pkinase_fungal"/>
</dbReference>
<dbReference type="EMBL" id="CM003104">
    <property type="protein sequence ID" value="KUI71725.1"/>
    <property type="molecule type" value="Genomic_DNA"/>
</dbReference>
<dbReference type="EC" id="2.7.11.1" evidence="1"/>
<feature type="compositionally biased region" description="Polar residues" evidence="4">
    <location>
        <begin position="528"/>
        <end position="545"/>
    </location>
</feature>